<dbReference type="InterPro" id="IPR035391">
    <property type="entry name" value="Arylsulfotran_N"/>
</dbReference>
<gene>
    <name evidence="2" type="ORF">ANACOL_00477</name>
</gene>
<feature type="domain" description="Arylsulfotransferase N-terminal" evidence="1">
    <location>
        <begin position="102"/>
        <end position="185"/>
    </location>
</feature>
<dbReference type="PROSITE" id="PS51257">
    <property type="entry name" value="PROKAR_LIPOPROTEIN"/>
    <property type="match status" value="1"/>
</dbReference>
<sequence length="576" mass="64657">MDLMRAVKLIALYMCLGFLLLACGCMDLSNESGLGNPPPTDATASNPETTPSAEIDPAAAIEQELALRRNEAESILFSQKAVDAQLLSELENPAHTLKNPYICVDPYGLSPLSAMLLFQTEEPVAISIRVPGKTAQADVTFAFDSLETKHCIPVYGLYAGQVNQVEITATSAKGESEAAVIPIETQPLPKALADNILMTEMVQPEKYQAGMNFTNPTGPGLKTTAFDCNGDYRWYLSDESLIYCRFAFDDGRLMVAKGAQEQGVTIFYEMNYAGKIFNLYAGLYGCHHDIEPTDHNTFLVTGTEGETVEDMIYEIDRITGETVSKLDMKEVFQRTRFLNDTIGYGSRDWLHNNAVTWLDGEDKIMISARHQSLVAQISWPEGTIDWILAEPRGWLPMFEPFLLTPVGDTFEWPSHQHAPKYLPDQDGDPDTVDILLFDNGNERPELYSRMVQYRIHTRERTVEQIWQYGKERGEELFSQFTGSANLMENGNRLGNFSRYQQINAQSSFNALPEGSSALSMSNIFCEVTESGERVWEVQAIDRSSFSAYTSYRLERLPFYNDSDLKLWLGVDGAYHF</sequence>
<dbReference type="PANTHER" id="PTHR35340:SF10">
    <property type="entry name" value="CYTOPLASMIC PROTEIN"/>
    <property type="match status" value="1"/>
</dbReference>
<dbReference type="InterPro" id="IPR038477">
    <property type="entry name" value="ASST_N_sf"/>
</dbReference>
<name>B0P6U9_9FIRM</name>
<reference evidence="2" key="2">
    <citation type="submission" date="2013-09" db="EMBL/GenBank/DDBJ databases">
        <title>Draft genome sequence of Anaerotruncus colihominis(DSM 17241).</title>
        <authorList>
            <person name="Sudarsanam P."/>
            <person name="Ley R."/>
            <person name="Guruge J."/>
            <person name="Turnbaugh P.J."/>
            <person name="Mahowald M."/>
            <person name="Liep D."/>
            <person name="Gordon J."/>
        </authorList>
    </citation>
    <scope>NUCLEOTIDE SEQUENCE</scope>
    <source>
        <strain evidence="2">DSM 17241</strain>
    </source>
</reference>
<dbReference type="eggNOG" id="ENOG502ZAQ1">
    <property type="taxonomic scope" value="Bacteria"/>
</dbReference>
<evidence type="ECO:0000313" key="2">
    <source>
        <dbReference type="EMBL" id="EDS12924.1"/>
    </source>
</evidence>
<protein>
    <recommendedName>
        <fullName evidence="1">Arylsulfotransferase N-terminal domain-containing protein</fullName>
    </recommendedName>
</protein>
<dbReference type="Gene3D" id="2.60.40.3100">
    <property type="entry name" value="Arylsulphate sulphotransferase monomer, N-terminal domain"/>
    <property type="match status" value="1"/>
</dbReference>
<dbReference type="PANTHER" id="PTHR35340">
    <property type="entry name" value="PQQ ENZYME REPEAT PROTEIN-RELATED"/>
    <property type="match status" value="1"/>
</dbReference>
<comment type="caution">
    <text evidence="2">The sequence shown here is derived from an EMBL/GenBank/DDBJ whole genome shotgun (WGS) entry which is preliminary data.</text>
</comment>
<dbReference type="GO" id="GO:0004062">
    <property type="term" value="F:aryl sulfotransferase activity"/>
    <property type="evidence" value="ECO:0007669"/>
    <property type="project" value="InterPro"/>
</dbReference>
<dbReference type="HOGENOM" id="CLU_026701_0_0_9"/>
<dbReference type="InterPro" id="IPR010262">
    <property type="entry name" value="Arylsulfotransferase_bact"/>
</dbReference>
<evidence type="ECO:0000259" key="1">
    <source>
        <dbReference type="Pfam" id="PF17425"/>
    </source>
</evidence>
<dbReference type="Pfam" id="PF05935">
    <property type="entry name" value="Arylsulfotrans"/>
    <property type="match status" value="1"/>
</dbReference>
<dbReference type="Pfam" id="PF17425">
    <property type="entry name" value="Arylsulfotran_N"/>
    <property type="match status" value="1"/>
</dbReference>
<dbReference type="EMBL" id="ABGD02000005">
    <property type="protein sequence ID" value="EDS12924.1"/>
    <property type="molecule type" value="Genomic_DNA"/>
</dbReference>
<dbReference type="Proteomes" id="UP000003803">
    <property type="component" value="Unassembled WGS sequence"/>
</dbReference>
<keyword evidence="3" id="KW-1185">Reference proteome</keyword>
<organism evidence="2 3">
    <name type="scientific">Anaerotruncus colihominis DSM 17241</name>
    <dbReference type="NCBI Taxonomy" id="445972"/>
    <lineage>
        <taxon>Bacteria</taxon>
        <taxon>Bacillati</taxon>
        <taxon>Bacillota</taxon>
        <taxon>Clostridia</taxon>
        <taxon>Eubacteriales</taxon>
        <taxon>Oscillospiraceae</taxon>
        <taxon>Anaerotruncus</taxon>
    </lineage>
</organism>
<accession>B0P6U9</accession>
<reference evidence="2" key="1">
    <citation type="submission" date="2007-11" db="EMBL/GenBank/DDBJ databases">
        <authorList>
            <person name="Fulton L."/>
            <person name="Clifton S."/>
            <person name="Fulton B."/>
            <person name="Xu J."/>
            <person name="Minx P."/>
            <person name="Pepin K.H."/>
            <person name="Johnson M."/>
            <person name="Thiruvilangam P."/>
            <person name="Bhonagiri V."/>
            <person name="Nash W.E."/>
            <person name="Mardis E.R."/>
            <person name="Wilson R.K."/>
        </authorList>
    </citation>
    <scope>NUCLEOTIDE SEQUENCE [LARGE SCALE GENOMIC DNA]</scope>
    <source>
        <strain evidence="2">DSM 17241</strain>
    </source>
</reference>
<dbReference type="InterPro" id="IPR053143">
    <property type="entry name" value="Arylsulfate_ST"/>
</dbReference>
<proteinExistence type="predicted"/>
<dbReference type="AlphaFoldDB" id="B0P6U9"/>
<dbReference type="RefSeq" id="WP_006873886.1">
    <property type="nucleotide sequence ID" value="NZ_DS544175.1"/>
</dbReference>
<evidence type="ECO:0000313" key="3">
    <source>
        <dbReference type="Proteomes" id="UP000003803"/>
    </source>
</evidence>